<dbReference type="AlphaFoldDB" id="A0A3B0AYF8"/>
<dbReference type="Gene3D" id="3.40.50.2020">
    <property type="match status" value="1"/>
</dbReference>
<evidence type="ECO:0000259" key="1">
    <source>
        <dbReference type="Pfam" id="PF00156"/>
    </source>
</evidence>
<dbReference type="InterPro" id="IPR000836">
    <property type="entry name" value="PRTase_dom"/>
</dbReference>
<dbReference type="SUPFAM" id="SSF53271">
    <property type="entry name" value="PRTase-like"/>
    <property type="match status" value="1"/>
</dbReference>
<dbReference type="Pfam" id="PF00156">
    <property type="entry name" value="Pribosyltran"/>
    <property type="match status" value="1"/>
</dbReference>
<gene>
    <name evidence="2" type="ORF">D7231_25925</name>
</gene>
<dbReference type="EMBL" id="RBAM01000012">
    <property type="protein sequence ID" value="RKN65251.1"/>
    <property type="molecule type" value="Genomic_DNA"/>
</dbReference>
<evidence type="ECO:0000313" key="3">
    <source>
        <dbReference type="Proteomes" id="UP000270343"/>
    </source>
</evidence>
<comment type="caution">
    <text evidence="2">The sequence shown here is derived from an EMBL/GenBank/DDBJ whole genome shotgun (WGS) entry which is preliminary data.</text>
</comment>
<evidence type="ECO:0000313" key="2">
    <source>
        <dbReference type="EMBL" id="RKN65251.1"/>
    </source>
</evidence>
<dbReference type="Proteomes" id="UP000270343">
    <property type="component" value="Unassembled WGS sequence"/>
</dbReference>
<reference evidence="2 3" key="1">
    <citation type="journal article" date="2015" name="Antonie Van Leeuwenhoek">
        <title>Streptomyces klenkii sp. nov., isolated from deep marine sediment.</title>
        <authorList>
            <person name="Veyisoglu A."/>
            <person name="Sahin N."/>
        </authorList>
    </citation>
    <scope>NUCLEOTIDE SEQUENCE [LARGE SCALE GENOMIC DNA]</scope>
    <source>
        <strain evidence="2 3">KCTC 29202</strain>
    </source>
</reference>
<feature type="domain" description="Phosphoribosyltransferase" evidence="1">
    <location>
        <begin position="9"/>
        <end position="181"/>
    </location>
</feature>
<dbReference type="CDD" id="cd06223">
    <property type="entry name" value="PRTases_typeI"/>
    <property type="match status" value="1"/>
</dbReference>
<keyword evidence="2" id="KW-0328">Glycosyltransferase</keyword>
<dbReference type="Gene3D" id="3.30.1310.20">
    <property type="entry name" value="PRTase-like"/>
    <property type="match status" value="1"/>
</dbReference>
<dbReference type="OrthoDB" id="9810066at2"/>
<dbReference type="InterPro" id="IPR029057">
    <property type="entry name" value="PRTase-like"/>
</dbReference>
<organism evidence="2 3">
    <name type="scientific">Streptomyces klenkii</name>
    <dbReference type="NCBI Taxonomy" id="1420899"/>
    <lineage>
        <taxon>Bacteria</taxon>
        <taxon>Bacillati</taxon>
        <taxon>Actinomycetota</taxon>
        <taxon>Actinomycetes</taxon>
        <taxon>Kitasatosporales</taxon>
        <taxon>Streptomycetaceae</taxon>
        <taxon>Streptomyces</taxon>
    </lineage>
</organism>
<keyword evidence="2" id="KW-0808">Transferase</keyword>
<keyword evidence="3" id="KW-1185">Reference proteome</keyword>
<proteinExistence type="predicted"/>
<sequence>MRFRDRVDAGRRLAERLGGLRAEDPVVLGLPRGGVPVAYEVARALGAPMDVVLVRKLGVPFHEELGFGAIGEGGVRVVHSDIVRMSRVEEDDLAEVQQREEANLARQAERFRGGRPRIPLKGRTAIVIDDGVATGATASAACQVVRAQEAGRVVLAVPVAAPDAAQALRAEADELVCLSTPPVFFAVGEWYQDFSQTPDEEVIDLLERNRAARTDPGGVR</sequence>
<protein>
    <submittedName>
        <fullName evidence="2">Phosphoribosyltransferase</fullName>
    </submittedName>
</protein>
<name>A0A3B0AYF8_9ACTN</name>
<dbReference type="GO" id="GO:0016757">
    <property type="term" value="F:glycosyltransferase activity"/>
    <property type="evidence" value="ECO:0007669"/>
    <property type="project" value="UniProtKB-KW"/>
</dbReference>
<accession>A0A3B0AYF8</accession>